<dbReference type="InterPro" id="IPR012967">
    <property type="entry name" value="COMT_dimerisation"/>
</dbReference>
<dbReference type="InterPro" id="IPR016461">
    <property type="entry name" value="COMT-like"/>
</dbReference>
<dbReference type="PIRSF" id="PIRSF005739">
    <property type="entry name" value="O-mtase"/>
    <property type="match status" value="1"/>
</dbReference>
<dbReference type="GO" id="GO:0046983">
    <property type="term" value="F:protein dimerization activity"/>
    <property type="evidence" value="ECO:0007669"/>
    <property type="project" value="InterPro"/>
</dbReference>
<evidence type="ECO:0000256" key="4">
    <source>
        <dbReference type="PIRSR" id="PIRSR005739-1"/>
    </source>
</evidence>
<keyword evidence="3" id="KW-0949">S-adenosyl-L-methionine</keyword>
<evidence type="ECO:0000259" key="6">
    <source>
        <dbReference type="Pfam" id="PF08100"/>
    </source>
</evidence>
<dbReference type="SUPFAM" id="SSF53335">
    <property type="entry name" value="S-adenosyl-L-methionine-dependent methyltransferases"/>
    <property type="match status" value="1"/>
</dbReference>
<dbReference type="Pfam" id="PF00891">
    <property type="entry name" value="Methyltransf_2"/>
    <property type="match status" value="1"/>
</dbReference>
<reference evidence="7" key="2">
    <citation type="submission" date="2020-02" db="EMBL/GenBank/DDBJ databases">
        <authorList>
            <person name="Schaeberle T.F."/>
        </authorList>
    </citation>
    <scope>NUCLEOTIDE SEQUENCE</scope>
</reference>
<dbReference type="PROSITE" id="PS51683">
    <property type="entry name" value="SAM_OMT_II"/>
    <property type="match status" value="1"/>
</dbReference>
<dbReference type="InterPro" id="IPR001077">
    <property type="entry name" value="COMT_C"/>
</dbReference>
<dbReference type="Pfam" id="PF08100">
    <property type="entry name" value="Dimerisation"/>
    <property type="match status" value="1"/>
</dbReference>
<dbReference type="InterPro" id="IPR036388">
    <property type="entry name" value="WH-like_DNA-bd_sf"/>
</dbReference>
<evidence type="ECO:0000256" key="1">
    <source>
        <dbReference type="ARBA" id="ARBA00022603"/>
    </source>
</evidence>
<evidence type="ECO:0000256" key="3">
    <source>
        <dbReference type="ARBA" id="ARBA00022691"/>
    </source>
</evidence>
<dbReference type="PANTHER" id="PTHR43712:SF2">
    <property type="entry name" value="O-METHYLTRANSFERASE CICE"/>
    <property type="match status" value="1"/>
</dbReference>
<dbReference type="InterPro" id="IPR029063">
    <property type="entry name" value="SAM-dependent_MTases_sf"/>
</dbReference>
<protein>
    <submittedName>
        <fullName evidence="7">Tjp4</fullName>
    </submittedName>
</protein>
<sequence>MTQAPVAPANLNQQNALPPSEALMQMLDGHYLSQAIFVAAKLGIADLLKDGTKSTDELAKVTEVNSQFLYRILRALSSVGIFAEVGDRNFELTPLAKYLQSDVPGSMRLPAILVGEEWHWQAWGNMFNAVKNGTSAFEAKFGTNIVDYFGQNPQQSKVFFEAMTTYSVIVNNAILEVYDFSAFSKLVDVGGGLGSLLTDILKANPQLTGILLELPPVIERAKQQNHFQTKEISGRYEIVGGDFLESVPSGGDVYILKQIIHNLNNDDAIKLLQNCHDAMSTNGKLLVIDPVIPSSNEPSFSKLLDLQMMVTHGAQVHTANEFQDILTKTGFQITNIIPTKSPCTIIESVKK</sequence>
<proteinExistence type="predicted"/>
<keyword evidence="2" id="KW-0808">Transferase</keyword>
<reference evidence="7" key="1">
    <citation type="journal article" date="2020" name="ChemBioChem">
        <title>Halogenation-guided chemical screening provides insight into tjipanazole biosynthesis by the cyanobacterium Fischerella ambigua.</title>
        <authorList>
            <person name="Chilczuk T."/>
            <person name="Schaberle T.F."/>
            <person name="Vahdati S."/>
            <person name="Mettal U."/>
            <person name="El Omari M."/>
            <person name="Enke H."/>
            <person name="Wiese M."/>
            <person name="Konig G.M."/>
            <person name="Niedermeyer T.H.J."/>
        </authorList>
    </citation>
    <scope>NUCLEOTIDE SEQUENCE</scope>
</reference>
<dbReference type="InterPro" id="IPR036390">
    <property type="entry name" value="WH_DNA-bd_sf"/>
</dbReference>
<gene>
    <name evidence="7" type="primary">tjp4</name>
</gene>
<dbReference type="GO" id="GO:0008171">
    <property type="term" value="F:O-methyltransferase activity"/>
    <property type="evidence" value="ECO:0007669"/>
    <property type="project" value="InterPro"/>
</dbReference>
<dbReference type="SUPFAM" id="SSF46785">
    <property type="entry name" value="Winged helix' DNA-binding domain"/>
    <property type="match status" value="1"/>
</dbReference>
<name>A0A6H0DZM5_9CYAN</name>
<evidence type="ECO:0000256" key="2">
    <source>
        <dbReference type="ARBA" id="ARBA00022679"/>
    </source>
</evidence>
<dbReference type="GO" id="GO:0032259">
    <property type="term" value="P:methylation"/>
    <property type="evidence" value="ECO:0007669"/>
    <property type="project" value="UniProtKB-KW"/>
</dbReference>
<feature type="domain" description="O-methyltransferase C-terminal" evidence="5">
    <location>
        <begin position="123"/>
        <end position="332"/>
    </location>
</feature>
<accession>A0A6H0DZM5</accession>
<feature type="domain" description="O-methyltransferase dimerisation" evidence="6">
    <location>
        <begin position="24"/>
        <end position="99"/>
    </location>
</feature>
<keyword evidence="1" id="KW-0489">Methyltransferase</keyword>
<dbReference type="EMBL" id="MT078730">
    <property type="protein sequence ID" value="QIS94338.1"/>
    <property type="molecule type" value="Genomic_DNA"/>
</dbReference>
<dbReference type="Gene3D" id="1.10.10.10">
    <property type="entry name" value="Winged helix-like DNA-binding domain superfamily/Winged helix DNA-binding domain"/>
    <property type="match status" value="1"/>
</dbReference>
<organism evidence="7">
    <name type="scientific">Symphyonema bifilamentata 97.28</name>
    <dbReference type="NCBI Taxonomy" id="2721247"/>
    <lineage>
        <taxon>Bacteria</taxon>
        <taxon>Bacillati</taxon>
        <taxon>Cyanobacteriota</taxon>
        <taxon>Cyanophyceae</taxon>
        <taxon>Nostocales</taxon>
        <taxon>Symphyonemataceae</taxon>
        <taxon>Symphyonema</taxon>
        <taxon>Symphyonema bifilamentata</taxon>
    </lineage>
</organism>
<feature type="active site" description="Proton acceptor" evidence="4">
    <location>
        <position position="261"/>
    </location>
</feature>
<evidence type="ECO:0000313" key="7">
    <source>
        <dbReference type="EMBL" id="QIS94338.1"/>
    </source>
</evidence>
<dbReference type="PANTHER" id="PTHR43712">
    <property type="entry name" value="PUTATIVE (AFU_ORTHOLOGUE AFUA_4G14580)-RELATED"/>
    <property type="match status" value="1"/>
</dbReference>
<dbReference type="AlphaFoldDB" id="A0A6H0DZM5"/>
<dbReference type="Gene3D" id="3.40.50.150">
    <property type="entry name" value="Vaccinia Virus protein VP39"/>
    <property type="match status" value="1"/>
</dbReference>
<evidence type="ECO:0000259" key="5">
    <source>
        <dbReference type="Pfam" id="PF00891"/>
    </source>
</evidence>